<dbReference type="Gene3D" id="3.40.50.12780">
    <property type="entry name" value="N-terminal domain of ligase-like"/>
    <property type="match status" value="1"/>
</dbReference>
<protein>
    <recommendedName>
        <fullName evidence="3">Acyl-CoA synthetase</fullName>
    </recommendedName>
</protein>
<dbReference type="InterPro" id="IPR042099">
    <property type="entry name" value="ANL_N_sf"/>
</dbReference>
<dbReference type="SUPFAM" id="SSF56801">
    <property type="entry name" value="Acetyl-CoA synthetase-like"/>
    <property type="match status" value="1"/>
</dbReference>
<proteinExistence type="predicted"/>
<keyword evidence="2" id="KW-1185">Reference proteome</keyword>
<dbReference type="Proteomes" id="UP001183226">
    <property type="component" value="Unassembled WGS sequence"/>
</dbReference>
<organism evidence="1 2">
    <name type="scientific">Streptomonospora wellingtoniae</name>
    <dbReference type="NCBI Taxonomy" id="3075544"/>
    <lineage>
        <taxon>Bacteria</taxon>
        <taxon>Bacillati</taxon>
        <taxon>Actinomycetota</taxon>
        <taxon>Actinomycetes</taxon>
        <taxon>Streptosporangiales</taxon>
        <taxon>Nocardiopsidaceae</taxon>
        <taxon>Streptomonospora</taxon>
    </lineage>
</organism>
<dbReference type="RefSeq" id="WP_311545283.1">
    <property type="nucleotide sequence ID" value="NZ_JAVREK010000010.1"/>
</dbReference>
<evidence type="ECO:0008006" key="3">
    <source>
        <dbReference type="Google" id="ProtNLM"/>
    </source>
</evidence>
<evidence type="ECO:0000313" key="1">
    <source>
        <dbReference type="EMBL" id="MDT0302808.1"/>
    </source>
</evidence>
<dbReference type="EMBL" id="JAVREK010000010">
    <property type="protein sequence ID" value="MDT0302808.1"/>
    <property type="molecule type" value="Genomic_DNA"/>
</dbReference>
<name>A0ABU2KU80_9ACTN</name>
<reference evidence="2" key="1">
    <citation type="submission" date="2023-07" db="EMBL/GenBank/DDBJ databases">
        <title>30 novel species of actinomycetes from the DSMZ collection.</title>
        <authorList>
            <person name="Nouioui I."/>
        </authorList>
    </citation>
    <scope>NUCLEOTIDE SEQUENCE [LARGE SCALE GENOMIC DNA]</scope>
    <source>
        <strain evidence="2">DSM 45055</strain>
    </source>
</reference>
<accession>A0ABU2KU80</accession>
<evidence type="ECO:0000313" key="2">
    <source>
        <dbReference type="Proteomes" id="UP001183226"/>
    </source>
</evidence>
<comment type="caution">
    <text evidence="1">The sequence shown here is derived from an EMBL/GenBank/DDBJ whole genome shotgun (WGS) entry which is preliminary data.</text>
</comment>
<sequence>MGDTSGGTDTDTEVLRQRREIDAQIAGPTLVDRLRRTADEHGDLPALSRRVAGAGGTGAEWETLTWAQYRRAALETAAGLAEYGLRPARWWP</sequence>
<gene>
    <name evidence="1" type="ORF">RM446_11860</name>
</gene>